<protein>
    <submittedName>
        <fullName evidence="1">Uncharacterized protein</fullName>
    </submittedName>
</protein>
<accession>A0A0F9W0D5</accession>
<proteinExistence type="predicted"/>
<comment type="caution">
    <text evidence="1">The sequence shown here is derived from an EMBL/GenBank/DDBJ whole genome shotgun (WGS) entry which is preliminary data.</text>
</comment>
<dbReference type="EMBL" id="LAZR01000252">
    <property type="protein sequence ID" value="KKN79116.1"/>
    <property type="molecule type" value="Genomic_DNA"/>
</dbReference>
<evidence type="ECO:0000313" key="1">
    <source>
        <dbReference type="EMBL" id="KKN79116.1"/>
    </source>
</evidence>
<gene>
    <name evidence="1" type="ORF">LCGC14_0343040</name>
</gene>
<organism evidence="1">
    <name type="scientific">marine sediment metagenome</name>
    <dbReference type="NCBI Taxonomy" id="412755"/>
    <lineage>
        <taxon>unclassified sequences</taxon>
        <taxon>metagenomes</taxon>
        <taxon>ecological metagenomes</taxon>
    </lineage>
</organism>
<reference evidence="1" key="1">
    <citation type="journal article" date="2015" name="Nature">
        <title>Complex archaea that bridge the gap between prokaryotes and eukaryotes.</title>
        <authorList>
            <person name="Spang A."/>
            <person name="Saw J.H."/>
            <person name="Jorgensen S.L."/>
            <person name="Zaremba-Niedzwiedzka K."/>
            <person name="Martijn J."/>
            <person name="Lind A.E."/>
            <person name="van Eijk R."/>
            <person name="Schleper C."/>
            <person name="Guy L."/>
            <person name="Ettema T.J."/>
        </authorList>
    </citation>
    <scope>NUCLEOTIDE SEQUENCE</scope>
</reference>
<name>A0A0F9W0D5_9ZZZZ</name>
<dbReference type="AlphaFoldDB" id="A0A0F9W0D5"/>
<sequence>MRIGGRKCRSWRLKKKYNKWFDWCIEDLLKSTIEAITPGELEKMSSYQGYDFTRLWRHVK</sequence>